<sequence length="326" mass="36850">MKIHPMWQDYPNIATDLVEMLQLIEDNIHVRNKEIEQTMLDLIHAGGKLLRPAYSLLFSSFGPNQQKEKNMAVAAALEVLHMATLVHDDVIDDAPTRRGHETVQSKYGKDIAVYTGDYLFTVCFRLLAKYADSLEAIEMDTKGMERILMGELDQMHLRYNQDVTIRQYLKRISGKTAQLFALSCYSGAFESGCSKELSRKSYDIGNNIGMAFQIMDDILDYSQTADGFGKPVLEDIKQGVYTSPLIYAMQGHKEAFRPLLAKGQDMTTTDVAKIQALIKQYQGVEKAHKLATKYTNKALKDMSKLPDTPEKEQLILLTKNLLARVL</sequence>
<comment type="similarity">
    <text evidence="2 6">Belongs to the FPP/GGPP synthase family.</text>
</comment>
<comment type="cofactor">
    <cofactor evidence="1">
        <name>Mg(2+)</name>
        <dbReference type="ChEBI" id="CHEBI:18420"/>
    </cofactor>
</comment>
<evidence type="ECO:0000256" key="6">
    <source>
        <dbReference type="RuleBase" id="RU004466"/>
    </source>
</evidence>
<dbReference type="Pfam" id="PF00348">
    <property type="entry name" value="polyprenyl_synt"/>
    <property type="match status" value="1"/>
</dbReference>
<dbReference type="PROSITE" id="PS00723">
    <property type="entry name" value="POLYPRENYL_SYNTHASE_1"/>
    <property type="match status" value="1"/>
</dbReference>
<dbReference type="InterPro" id="IPR000092">
    <property type="entry name" value="Polyprenyl_synt"/>
</dbReference>
<organism evidence="7 8">
    <name type="scientific">Isobaculum melis</name>
    <dbReference type="NCBI Taxonomy" id="142588"/>
    <lineage>
        <taxon>Bacteria</taxon>
        <taxon>Bacillati</taxon>
        <taxon>Bacillota</taxon>
        <taxon>Bacilli</taxon>
        <taxon>Lactobacillales</taxon>
        <taxon>Carnobacteriaceae</taxon>
        <taxon>Isobaculum</taxon>
    </lineage>
</organism>
<evidence type="ECO:0000256" key="4">
    <source>
        <dbReference type="ARBA" id="ARBA00022723"/>
    </source>
</evidence>
<name>A0A1H9SGR7_9LACT</name>
<dbReference type="STRING" id="142588.SAMN04488559_107110"/>
<proteinExistence type="inferred from homology"/>
<dbReference type="EMBL" id="FOHA01000007">
    <property type="protein sequence ID" value="SER84172.1"/>
    <property type="molecule type" value="Genomic_DNA"/>
</dbReference>
<keyword evidence="5" id="KW-0460">Magnesium</keyword>
<dbReference type="GO" id="GO:0008299">
    <property type="term" value="P:isoprenoid biosynthetic process"/>
    <property type="evidence" value="ECO:0007669"/>
    <property type="project" value="InterPro"/>
</dbReference>
<dbReference type="Gene3D" id="1.10.600.10">
    <property type="entry name" value="Farnesyl Diphosphate Synthase"/>
    <property type="match status" value="1"/>
</dbReference>
<gene>
    <name evidence="7" type="ORF">SAMN04488559_107110</name>
</gene>
<dbReference type="InterPro" id="IPR008949">
    <property type="entry name" value="Isoprenoid_synthase_dom_sf"/>
</dbReference>
<evidence type="ECO:0000256" key="3">
    <source>
        <dbReference type="ARBA" id="ARBA00022679"/>
    </source>
</evidence>
<keyword evidence="3 6" id="KW-0808">Transferase</keyword>
<dbReference type="Proteomes" id="UP000198948">
    <property type="component" value="Unassembled WGS sequence"/>
</dbReference>
<protein>
    <submittedName>
        <fullName evidence="7">Heptaprenyl diphosphate synthase</fullName>
    </submittedName>
</protein>
<dbReference type="CDD" id="cd00685">
    <property type="entry name" value="Trans_IPPS_HT"/>
    <property type="match status" value="1"/>
</dbReference>
<evidence type="ECO:0000313" key="8">
    <source>
        <dbReference type="Proteomes" id="UP000198948"/>
    </source>
</evidence>
<dbReference type="PANTHER" id="PTHR12001">
    <property type="entry name" value="GERANYLGERANYL PYROPHOSPHATE SYNTHASE"/>
    <property type="match status" value="1"/>
</dbReference>
<dbReference type="InterPro" id="IPR033749">
    <property type="entry name" value="Polyprenyl_synt_CS"/>
</dbReference>
<reference evidence="7 8" key="1">
    <citation type="submission" date="2016-10" db="EMBL/GenBank/DDBJ databases">
        <authorList>
            <person name="de Groot N.N."/>
        </authorList>
    </citation>
    <scope>NUCLEOTIDE SEQUENCE [LARGE SCALE GENOMIC DNA]</scope>
    <source>
        <strain evidence="7 8">DSM 13760</strain>
    </source>
</reference>
<dbReference type="PROSITE" id="PS00444">
    <property type="entry name" value="POLYPRENYL_SYNTHASE_2"/>
    <property type="match status" value="1"/>
</dbReference>
<keyword evidence="4" id="KW-0479">Metal-binding</keyword>
<evidence type="ECO:0000256" key="2">
    <source>
        <dbReference type="ARBA" id="ARBA00006706"/>
    </source>
</evidence>
<dbReference type="PANTHER" id="PTHR12001:SF69">
    <property type="entry name" value="ALL TRANS-POLYPRENYL-DIPHOSPHATE SYNTHASE PDSS1"/>
    <property type="match status" value="1"/>
</dbReference>
<keyword evidence="8" id="KW-1185">Reference proteome</keyword>
<evidence type="ECO:0000256" key="1">
    <source>
        <dbReference type="ARBA" id="ARBA00001946"/>
    </source>
</evidence>
<dbReference type="GO" id="GO:0004659">
    <property type="term" value="F:prenyltransferase activity"/>
    <property type="evidence" value="ECO:0007669"/>
    <property type="project" value="InterPro"/>
</dbReference>
<evidence type="ECO:0000256" key="5">
    <source>
        <dbReference type="ARBA" id="ARBA00022842"/>
    </source>
</evidence>
<dbReference type="AlphaFoldDB" id="A0A1H9SGR7"/>
<dbReference type="GO" id="GO:0046872">
    <property type="term" value="F:metal ion binding"/>
    <property type="evidence" value="ECO:0007669"/>
    <property type="project" value="UniProtKB-KW"/>
</dbReference>
<evidence type="ECO:0000313" key="7">
    <source>
        <dbReference type="EMBL" id="SER84172.1"/>
    </source>
</evidence>
<dbReference type="SFLD" id="SFLDS00005">
    <property type="entry name" value="Isoprenoid_Synthase_Type_I"/>
    <property type="match status" value="1"/>
</dbReference>
<dbReference type="OrthoDB" id="9805316at2"/>
<dbReference type="SUPFAM" id="SSF48576">
    <property type="entry name" value="Terpenoid synthases"/>
    <property type="match status" value="1"/>
</dbReference>
<accession>A0A1H9SGR7</accession>
<dbReference type="RefSeq" id="WP_092651889.1">
    <property type="nucleotide sequence ID" value="NZ_FOHA01000007.1"/>
</dbReference>